<evidence type="ECO:0000313" key="2">
    <source>
        <dbReference type="EMBL" id="KAG8233863.1"/>
    </source>
</evidence>
<feature type="compositionally biased region" description="Gly residues" evidence="1">
    <location>
        <begin position="1"/>
        <end position="10"/>
    </location>
</feature>
<dbReference type="Proteomes" id="UP000792457">
    <property type="component" value="Unassembled WGS sequence"/>
</dbReference>
<organism evidence="2 3">
    <name type="scientific">Ladona fulva</name>
    <name type="common">Scarce chaser dragonfly</name>
    <name type="synonym">Libellula fulva</name>
    <dbReference type="NCBI Taxonomy" id="123851"/>
    <lineage>
        <taxon>Eukaryota</taxon>
        <taxon>Metazoa</taxon>
        <taxon>Ecdysozoa</taxon>
        <taxon>Arthropoda</taxon>
        <taxon>Hexapoda</taxon>
        <taxon>Insecta</taxon>
        <taxon>Pterygota</taxon>
        <taxon>Palaeoptera</taxon>
        <taxon>Odonata</taxon>
        <taxon>Epiprocta</taxon>
        <taxon>Anisoptera</taxon>
        <taxon>Libelluloidea</taxon>
        <taxon>Libellulidae</taxon>
        <taxon>Ladona</taxon>
    </lineage>
</organism>
<dbReference type="AlphaFoldDB" id="A0A8K0KKD6"/>
<proteinExistence type="predicted"/>
<feature type="region of interest" description="Disordered" evidence="1">
    <location>
        <begin position="108"/>
        <end position="135"/>
    </location>
</feature>
<gene>
    <name evidence="2" type="ORF">J437_LFUL006886</name>
</gene>
<reference evidence="2" key="2">
    <citation type="submission" date="2017-10" db="EMBL/GenBank/DDBJ databases">
        <title>Ladona fulva Genome sequencing and assembly.</title>
        <authorList>
            <person name="Murali S."/>
            <person name="Richards S."/>
            <person name="Bandaranaike D."/>
            <person name="Bellair M."/>
            <person name="Blankenburg K."/>
            <person name="Chao H."/>
            <person name="Dinh H."/>
            <person name="Doddapaneni H."/>
            <person name="Dugan-Rocha S."/>
            <person name="Elkadiri S."/>
            <person name="Gnanaolivu R."/>
            <person name="Hernandez B."/>
            <person name="Skinner E."/>
            <person name="Javaid M."/>
            <person name="Lee S."/>
            <person name="Li M."/>
            <person name="Ming W."/>
            <person name="Munidasa M."/>
            <person name="Muniz J."/>
            <person name="Nguyen L."/>
            <person name="Hughes D."/>
            <person name="Osuji N."/>
            <person name="Pu L.-L."/>
            <person name="Puazo M."/>
            <person name="Qu C."/>
            <person name="Quiroz J."/>
            <person name="Raj R."/>
            <person name="Weissenberger G."/>
            <person name="Xin Y."/>
            <person name="Zou X."/>
            <person name="Han Y."/>
            <person name="Worley K."/>
            <person name="Muzny D."/>
            <person name="Gibbs R."/>
        </authorList>
    </citation>
    <scope>NUCLEOTIDE SEQUENCE</scope>
    <source>
        <strain evidence="2">Sampled in the wild</strain>
    </source>
</reference>
<reference evidence="2" key="1">
    <citation type="submission" date="2013-04" db="EMBL/GenBank/DDBJ databases">
        <authorList>
            <person name="Qu J."/>
            <person name="Murali S.C."/>
            <person name="Bandaranaike D."/>
            <person name="Bellair M."/>
            <person name="Blankenburg K."/>
            <person name="Chao H."/>
            <person name="Dinh H."/>
            <person name="Doddapaneni H."/>
            <person name="Downs B."/>
            <person name="Dugan-Rocha S."/>
            <person name="Elkadiri S."/>
            <person name="Gnanaolivu R.D."/>
            <person name="Hernandez B."/>
            <person name="Javaid M."/>
            <person name="Jayaseelan J.C."/>
            <person name="Lee S."/>
            <person name="Li M."/>
            <person name="Ming W."/>
            <person name="Munidasa M."/>
            <person name="Muniz J."/>
            <person name="Nguyen L."/>
            <person name="Ongeri F."/>
            <person name="Osuji N."/>
            <person name="Pu L.-L."/>
            <person name="Puazo M."/>
            <person name="Qu C."/>
            <person name="Quiroz J."/>
            <person name="Raj R."/>
            <person name="Weissenberger G."/>
            <person name="Xin Y."/>
            <person name="Zou X."/>
            <person name="Han Y."/>
            <person name="Richards S."/>
            <person name="Worley K."/>
            <person name="Muzny D."/>
            <person name="Gibbs R."/>
        </authorList>
    </citation>
    <scope>NUCLEOTIDE SEQUENCE</scope>
    <source>
        <strain evidence="2">Sampled in the wild</strain>
    </source>
</reference>
<dbReference type="EMBL" id="KZ308748">
    <property type="protein sequence ID" value="KAG8233863.1"/>
    <property type="molecule type" value="Genomic_DNA"/>
</dbReference>
<accession>A0A8K0KKD6</accession>
<feature type="region of interest" description="Disordered" evidence="1">
    <location>
        <begin position="72"/>
        <end position="91"/>
    </location>
</feature>
<keyword evidence="3" id="KW-1185">Reference proteome</keyword>
<feature type="region of interest" description="Disordered" evidence="1">
    <location>
        <begin position="1"/>
        <end position="32"/>
    </location>
</feature>
<sequence length="135" mass="15728">MTKNGSGEGEGGAERKGTKGELNPLEEDHGRSRLLPFWEEEIDEREDSKIRGKENLHEGIIPNELKITEQVKPVPQGKLSNDFGNHRKTPKYNEEYMEKDLRNQNEQIKVGEKHHGPDDRCANQIRKERMKEQRR</sequence>
<name>A0A8K0KKD6_LADFU</name>
<evidence type="ECO:0000313" key="3">
    <source>
        <dbReference type="Proteomes" id="UP000792457"/>
    </source>
</evidence>
<protein>
    <submittedName>
        <fullName evidence="2">Uncharacterized protein</fullName>
    </submittedName>
</protein>
<evidence type="ECO:0000256" key="1">
    <source>
        <dbReference type="SAM" id="MobiDB-lite"/>
    </source>
</evidence>
<comment type="caution">
    <text evidence="2">The sequence shown here is derived from an EMBL/GenBank/DDBJ whole genome shotgun (WGS) entry which is preliminary data.</text>
</comment>